<name>A0A834ARK9_9CHIR</name>
<sequence length="156" mass="16968">MAQTACAAFRCPLPVSPPCLCSSWRVGCPAAVCIASFRVLMHMLQGTSAASCRLFINIHKWKQRPSVRERFMLVAAQGHGLERCWVRGSGGSSLPSPGLSGPRVVCFLDAMSVQPLQEKERNINVKEKHQLVTFSCAPWAGTEPATLWSTGDTPVN</sequence>
<dbReference type="Proteomes" id="UP000664940">
    <property type="component" value="Unassembled WGS sequence"/>
</dbReference>
<comment type="caution">
    <text evidence="1">The sequence shown here is derived from an EMBL/GenBank/DDBJ whole genome shotgun (WGS) entry which is preliminary data.</text>
</comment>
<protein>
    <submittedName>
        <fullName evidence="1">Uncharacterized protein</fullName>
    </submittedName>
</protein>
<evidence type="ECO:0000313" key="2">
    <source>
        <dbReference type="Proteomes" id="UP000664940"/>
    </source>
</evidence>
<gene>
    <name evidence="1" type="ORF">HJG60_010581</name>
</gene>
<organism evidence="1 2">
    <name type="scientific">Phyllostomus discolor</name>
    <name type="common">pale spear-nosed bat</name>
    <dbReference type="NCBI Taxonomy" id="89673"/>
    <lineage>
        <taxon>Eukaryota</taxon>
        <taxon>Metazoa</taxon>
        <taxon>Chordata</taxon>
        <taxon>Craniata</taxon>
        <taxon>Vertebrata</taxon>
        <taxon>Euteleostomi</taxon>
        <taxon>Mammalia</taxon>
        <taxon>Eutheria</taxon>
        <taxon>Laurasiatheria</taxon>
        <taxon>Chiroptera</taxon>
        <taxon>Yangochiroptera</taxon>
        <taxon>Phyllostomidae</taxon>
        <taxon>Phyllostominae</taxon>
        <taxon>Phyllostomus</taxon>
    </lineage>
</organism>
<evidence type="ECO:0000313" key="1">
    <source>
        <dbReference type="EMBL" id="KAF6114616.1"/>
    </source>
</evidence>
<dbReference type="EMBL" id="JABVXQ010000004">
    <property type="protein sequence ID" value="KAF6114616.1"/>
    <property type="molecule type" value="Genomic_DNA"/>
</dbReference>
<proteinExistence type="predicted"/>
<dbReference type="AlphaFoldDB" id="A0A834ARK9"/>
<reference evidence="1 2" key="1">
    <citation type="journal article" date="2020" name="Nature">
        <title>Six reference-quality genomes reveal evolution of bat adaptations.</title>
        <authorList>
            <person name="Jebb D."/>
            <person name="Huang Z."/>
            <person name="Pippel M."/>
            <person name="Hughes G.M."/>
            <person name="Lavrichenko K."/>
            <person name="Devanna P."/>
            <person name="Winkler S."/>
            <person name="Jermiin L.S."/>
            <person name="Skirmuntt E.C."/>
            <person name="Katzourakis A."/>
            <person name="Burkitt-Gray L."/>
            <person name="Ray D.A."/>
            <person name="Sullivan K.A.M."/>
            <person name="Roscito J.G."/>
            <person name="Kirilenko B.M."/>
            <person name="Davalos L.M."/>
            <person name="Corthals A.P."/>
            <person name="Power M.L."/>
            <person name="Jones G."/>
            <person name="Ransome R.D."/>
            <person name="Dechmann D.K.N."/>
            <person name="Locatelli A.G."/>
            <person name="Puechmaille S.J."/>
            <person name="Fedrigo O."/>
            <person name="Jarvis E.D."/>
            <person name="Hiller M."/>
            <person name="Vernes S.C."/>
            <person name="Myers E.W."/>
            <person name="Teeling E.C."/>
        </authorList>
    </citation>
    <scope>NUCLEOTIDE SEQUENCE [LARGE SCALE GENOMIC DNA]</scope>
    <source>
        <strain evidence="1">Bat1K_MPI-CBG_1</strain>
    </source>
</reference>
<accession>A0A834ARK9</accession>